<keyword evidence="5" id="KW-0997">Cell inner membrane</keyword>
<dbReference type="InterPro" id="IPR027417">
    <property type="entry name" value="P-loop_NTPase"/>
</dbReference>
<dbReference type="Proteomes" id="UP000014216">
    <property type="component" value="Unassembled WGS sequence"/>
</dbReference>
<dbReference type="OrthoDB" id="9814623at2"/>
<reference evidence="11 12" key="1">
    <citation type="journal article" date="2013" name="Genome Announc.">
        <title>Draft Genome Sequence of Desulfotignum phosphitoxidans DSM 13687 Strain FiPS-3.</title>
        <authorList>
            <person name="Poehlein A."/>
            <person name="Daniel R."/>
            <person name="Simeonova D.D."/>
        </authorList>
    </citation>
    <scope>NUCLEOTIDE SEQUENCE [LARGE SCALE GENOMIC DNA]</scope>
    <source>
        <strain evidence="11 12">DSM 13687</strain>
    </source>
</reference>
<keyword evidence="6" id="KW-0547">Nucleotide-binding</keyword>
<keyword evidence="12" id="KW-1185">Reference proteome</keyword>
<comment type="subcellular location">
    <subcellularLocation>
        <location evidence="1">Cell inner membrane</location>
        <topology evidence="1">Peripheral membrane protein</topology>
    </subcellularLocation>
</comment>
<keyword evidence="4" id="KW-1003">Cell membrane</keyword>
<evidence type="ECO:0000313" key="12">
    <source>
        <dbReference type="Proteomes" id="UP000014216"/>
    </source>
</evidence>
<dbReference type="SUPFAM" id="SSF52540">
    <property type="entry name" value="P-loop containing nucleoside triphosphate hydrolases"/>
    <property type="match status" value="1"/>
</dbReference>
<evidence type="ECO:0000256" key="2">
    <source>
        <dbReference type="ARBA" id="ARBA00005417"/>
    </source>
</evidence>
<dbReference type="Gene3D" id="3.40.50.300">
    <property type="entry name" value="P-loop containing nucleotide triphosphate hydrolases"/>
    <property type="match status" value="1"/>
</dbReference>
<dbReference type="PANTHER" id="PTHR43297">
    <property type="entry name" value="OLIGOPEPTIDE TRANSPORT ATP-BINDING PROTEIN APPD"/>
    <property type="match status" value="1"/>
</dbReference>
<accession>S0G1W2</accession>
<dbReference type="PROSITE" id="PS50893">
    <property type="entry name" value="ABC_TRANSPORTER_2"/>
    <property type="match status" value="1"/>
</dbReference>
<evidence type="ECO:0000256" key="9">
    <source>
        <dbReference type="ARBA" id="ARBA00023136"/>
    </source>
</evidence>
<evidence type="ECO:0000256" key="6">
    <source>
        <dbReference type="ARBA" id="ARBA00022741"/>
    </source>
</evidence>
<dbReference type="InterPro" id="IPR050388">
    <property type="entry name" value="ABC_Ni/Peptide_Import"/>
</dbReference>
<dbReference type="InterPro" id="IPR003593">
    <property type="entry name" value="AAA+_ATPase"/>
</dbReference>
<evidence type="ECO:0000256" key="8">
    <source>
        <dbReference type="ARBA" id="ARBA00022967"/>
    </source>
</evidence>
<dbReference type="Pfam" id="PF00005">
    <property type="entry name" value="ABC_tran"/>
    <property type="match status" value="1"/>
</dbReference>
<evidence type="ECO:0000256" key="1">
    <source>
        <dbReference type="ARBA" id="ARBA00004417"/>
    </source>
</evidence>
<evidence type="ECO:0000256" key="5">
    <source>
        <dbReference type="ARBA" id="ARBA00022519"/>
    </source>
</evidence>
<feature type="domain" description="ABC transporter" evidence="10">
    <location>
        <begin position="22"/>
        <end position="279"/>
    </location>
</feature>
<evidence type="ECO:0000256" key="7">
    <source>
        <dbReference type="ARBA" id="ARBA00022840"/>
    </source>
</evidence>
<dbReference type="SMART" id="SM00382">
    <property type="entry name" value="AAA"/>
    <property type="match status" value="1"/>
</dbReference>
<keyword evidence="9" id="KW-0472">Membrane</keyword>
<organism evidence="11 12">
    <name type="scientific">Desulfotignum phosphitoxidans DSM 13687</name>
    <dbReference type="NCBI Taxonomy" id="1286635"/>
    <lineage>
        <taxon>Bacteria</taxon>
        <taxon>Pseudomonadati</taxon>
        <taxon>Thermodesulfobacteriota</taxon>
        <taxon>Desulfobacteria</taxon>
        <taxon>Desulfobacterales</taxon>
        <taxon>Desulfobacteraceae</taxon>
        <taxon>Desulfotignum</taxon>
    </lineage>
</organism>
<proteinExistence type="inferred from homology"/>
<comment type="caution">
    <text evidence="11">The sequence shown here is derived from an EMBL/GenBank/DDBJ whole genome shotgun (WGS) entry which is preliminary data.</text>
</comment>
<evidence type="ECO:0000256" key="4">
    <source>
        <dbReference type="ARBA" id="ARBA00022475"/>
    </source>
</evidence>
<dbReference type="AlphaFoldDB" id="S0G1W2"/>
<keyword evidence="7 11" id="KW-0067">ATP-binding</keyword>
<dbReference type="CDD" id="cd03257">
    <property type="entry name" value="ABC_NikE_OppD_transporters"/>
    <property type="match status" value="1"/>
</dbReference>
<name>S0G1W2_9BACT</name>
<dbReference type="EMBL" id="APJX01000001">
    <property type="protein sequence ID" value="EMS81323.1"/>
    <property type="molecule type" value="Genomic_DNA"/>
</dbReference>
<comment type="similarity">
    <text evidence="2">Belongs to the ABC transporter superfamily.</text>
</comment>
<keyword evidence="8" id="KW-1278">Translocase</keyword>
<evidence type="ECO:0000313" key="11">
    <source>
        <dbReference type="EMBL" id="EMS81323.1"/>
    </source>
</evidence>
<dbReference type="InterPro" id="IPR003439">
    <property type="entry name" value="ABC_transporter-like_ATP-bd"/>
</dbReference>
<sequence length="287" mass="32301">MSITKENFTTRNKPKHSFLPHLQVKELSLYQPDNSGWNKVLDRISINVTQGQKLGLIGRSGSGKTMLARTIIRLETPGIIRSGQILFKNSDLVKLGEKEMNNIRGHRIAMAFQDPLAAMDPVFTMESQFQEVLSSVRRLTRSSSNNHLQQLNMAAVWDMLASVGVTSPEIQCRKYPHQWSLGMLQRAQVIMVFLPAPEIVILDEVTSSLDPTIRLQILELIRFLAWKNQTSLIFISHDLHTVAHICDTLAVMDQGCVIESGTVKEMAERPSHSLTRKIFQAAFGGNR</sequence>
<dbReference type="GO" id="GO:0005524">
    <property type="term" value="F:ATP binding"/>
    <property type="evidence" value="ECO:0007669"/>
    <property type="project" value="UniProtKB-KW"/>
</dbReference>
<protein>
    <submittedName>
        <fullName evidence="11">ABC-type glutathione transporter ATP-binding protein</fullName>
    </submittedName>
</protein>
<dbReference type="PANTHER" id="PTHR43297:SF14">
    <property type="entry name" value="ATPASE AAA-TYPE CORE DOMAIN-CONTAINING PROTEIN"/>
    <property type="match status" value="1"/>
</dbReference>
<dbReference type="GO" id="GO:0005886">
    <property type="term" value="C:plasma membrane"/>
    <property type="evidence" value="ECO:0007669"/>
    <property type="project" value="UniProtKB-SubCell"/>
</dbReference>
<dbReference type="RefSeq" id="WP_006964033.1">
    <property type="nucleotide sequence ID" value="NZ_APJX01000001.1"/>
</dbReference>
<keyword evidence="3" id="KW-0813">Transport</keyword>
<evidence type="ECO:0000256" key="3">
    <source>
        <dbReference type="ARBA" id="ARBA00022448"/>
    </source>
</evidence>
<evidence type="ECO:0000259" key="10">
    <source>
        <dbReference type="PROSITE" id="PS50893"/>
    </source>
</evidence>
<gene>
    <name evidence="11" type="ORF">Dpo_1c04640</name>
</gene>
<dbReference type="GO" id="GO:0016887">
    <property type="term" value="F:ATP hydrolysis activity"/>
    <property type="evidence" value="ECO:0007669"/>
    <property type="project" value="InterPro"/>
</dbReference>